<reference evidence="7 8" key="1">
    <citation type="submission" date="2017-01" db="EMBL/GenBank/DDBJ databases">
        <authorList>
            <person name="Mah S.A."/>
            <person name="Swanson W.J."/>
            <person name="Moy G.W."/>
            <person name="Vacquier V.D."/>
        </authorList>
    </citation>
    <scope>NUCLEOTIDE SEQUENCE [LARGE SCALE GENOMIC DNA]</scope>
    <source>
        <strain evidence="7 8">DSM 7027</strain>
    </source>
</reference>
<dbReference type="AlphaFoldDB" id="A0A1N6TFW9"/>
<dbReference type="Proteomes" id="UP000186895">
    <property type="component" value="Unassembled WGS sequence"/>
</dbReference>
<dbReference type="RefSeq" id="WP_076463157.1">
    <property type="nucleotide sequence ID" value="NZ_FTMN01000005.1"/>
</dbReference>
<dbReference type="EMBL" id="FTMN01000005">
    <property type="protein sequence ID" value="SIQ52278.1"/>
    <property type="molecule type" value="Genomic_DNA"/>
</dbReference>
<evidence type="ECO:0000259" key="6">
    <source>
        <dbReference type="PROSITE" id="PS50949"/>
    </source>
</evidence>
<dbReference type="Pfam" id="PF00392">
    <property type="entry name" value="GntR"/>
    <property type="match status" value="1"/>
</dbReference>
<dbReference type="InterPro" id="IPR036390">
    <property type="entry name" value="WH_DNA-bd_sf"/>
</dbReference>
<feature type="domain" description="HTH gntR-type" evidence="6">
    <location>
        <begin position="21"/>
        <end position="89"/>
    </location>
</feature>
<evidence type="ECO:0000256" key="4">
    <source>
        <dbReference type="ARBA" id="ARBA00023125"/>
    </source>
</evidence>
<dbReference type="InterPro" id="IPR000524">
    <property type="entry name" value="Tscrpt_reg_HTH_GntR"/>
</dbReference>
<proteinExistence type="inferred from homology"/>
<dbReference type="GO" id="GO:0003700">
    <property type="term" value="F:DNA-binding transcription factor activity"/>
    <property type="evidence" value="ECO:0007669"/>
    <property type="project" value="InterPro"/>
</dbReference>
<comment type="similarity">
    <text evidence="1">In the C-terminal section; belongs to the class-I pyridoxal-phosphate-dependent aminotransferase family.</text>
</comment>
<evidence type="ECO:0000256" key="2">
    <source>
        <dbReference type="ARBA" id="ARBA00022898"/>
    </source>
</evidence>
<dbReference type="STRING" id="49186.SAMN05421647_105322"/>
<gene>
    <name evidence="7" type="ORF">SAMN05421647_105322</name>
</gene>
<keyword evidence="2" id="KW-0663">Pyridoxal phosphate</keyword>
<keyword evidence="3" id="KW-0805">Transcription regulation</keyword>
<dbReference type="eggNOG" id="COG1167">
    <property type="taxonomic scope" value="Bacteria"/>
</dbReference>
<name>A0A1N6TFW9_9GAMM</name>
<dbReference type="InterPro" id="IPR004839">
    <property type="entry name" value="Aminotransferase_I/II_large"/>
</dbReference>
<keyword evidence="5" id="KW-0804">Transcription</keyword>
<evidence type="ECO:0000313" key="7">
    <source>
        <dbReference type="EMBL" id="SIQ52278.1"/>
    </source>
</evidence>
<evidence type="ECO:0000256" key="3">
    <source>
        <dbReference type="ARBA" id="ARBA00023015"/>
    </source>
</evidence>
<dbReference type="CDD" id="cd07377">
    <property type="entry name" value="WHTH_GntR"/>
    <property type="match status" value="1"/>
</dbReference>
<dbReference type="Gene3D" id="3.40.640.10">
    <property type="entry name" value="Type I PLP-dependent aspartate aminotransferase-like (Major domain)"/>
    <property type="match status" value="1"/>
</dbReference>
<dbReference type="GO" id="GO:0003677">
    <property type="term" value="F:DNA binding"/>
    <property type="evidence" value="ECO:0007669"/>
    <property type="project" value="UniProtKB-KW"/>
</dbReference>
<dbReference type="PANTHER" id="PTHR46577">
    <property type="entry name" value="HTH-TYPE TRANSCRIPTIONAL REGULATORY PROTEIN GABR"/>
    <property type="match status" value="1"/>
</dbReference>
<dbReference type="GO" id="GO:0030170">
    <property type="term" value="F:pyridoxal phosphate binding"/>
    <property type="evidence" value="ECO:0007669"/>
    <property type="project" value="InterPro"/>
</dbReference>
<dbReference type="InterPro" id="IPR036388">
    <property type="entry name" value="WH-like_DNA-bd_sf"/>
</dbReference>
<organism evidence="7 8">
    <name type="scientific">Marinobacterium stanieri</name>
    <dbReference type="NCBI Taxonomy" id="49186"/>
    <lineage>
        <taxon>Bacteria</taxon>
        <taxon>Pseudomonadati</taxon>
        <taxon>Pseudomonadota</taxon>
        <taxon>Gammaproteobacteria</taxon>
        <taxon>Oceanospirillales</taxon>
        <taxon>Oceanospirillaceae</taxon>
        <taxon>Marinobacterium</taxon>
    </lineage>
</organism>
<dbReference type="InterPro" id="IPR015421">
    <property type="entry name" value="PyrdxlP-dep_Trfase_major"/>
</dbReference>
<protein>
    <submittedName>
        <fullName evidence="7">Transcriptional regulator, GntR family</fullName>
    </submittedName>
</protein>
<dbReference type="Gene3D" id="1.10.10.10">
    <property type="entry name" value="Winged helix-like DNA-binding domain superfamily/Winged helix DNA-binding domain"/>
    <property type="match status" value="1"/>
</dbReference>
<keyword evidence="4" id="KW-0238">DNA-binding</keyword>
<keyword evidence="8" id="KW-1185">Reference proteome</keyword>
<sequence>MTAPNHLGISNLSLSLTPDQGPLYRQLIDQITQAIEQGQLKPGDRLPGSRAMAESLGVSRSTLVNVYERLVAEGILVSRAKSGVFVAEHSHARIQPQQAPPAQRETPALLSFDSGVDPKAFPLKSWQKSMRASWQQPDPLVLEDAYPSGYPGLKQAIADYLYQLRGLQCSADQIVITAGNRDALSLLRHTFNQISPSSRWCTETPCFQPIRHQLAEWNSTRSQPLPFQLPVDEEGCQLPPADSSPPVVLLTPNRQYPLGVALSSQRRQQWLQALQAEQLWVVEDDYDNEFSYQGRTGVPLMQADRSDRVFFVGSFSKVLFRGLRLGFIVSPPAHSQALLHSRTQLGGSASLPMQPVLTEFMNSGDFGRHINRMRRHYRHKRDQLLALAKQHLQPWFHWHTPHGGMHLIIRFRPETADRLRPLLGSDPLDQLLAERLQQKGIRLDPLSAHYASAAEQLLQHPEQALEPTEGFILGYTRPDEDSMHRLVHTLARGLSTILD</sequence>
<dbReference type="SUPFAM" id="SSF46785">
    <property type="entry name" value="Winged helix' DNA-binding domain"/>
    <property type="match status" value="1"/>
</dbReference>
<dbReference type="PRINTS" id="PR00035">
    <property type="entry name" value="HTHGNTR"/>
</dbReference>
<dbReference type="PROSITE" id="PS50949">
    <property type="entry name" value="HTH_GNTR"/>
    <property type="match status" value="1"/>
</dbReference>
<accession>A0A1N6TFW9</accession>
<evidence type="ECO:0000256" key="1">
    <source>
        <dbReference type="ARBA" id="ARBA00005384"/>
    </source>
</evidence>
<dbReference type="SUPFAM" id="SSF53383">
    <property type="entry name" value="PLP-dependent transferases"/>
    <property type="match status" value="1"/>
</dbReference>
<dbReference type="InterPro" id="IPR015424">
    <property type="entry name" value="PyrdxlP-dep_Trfase"/>
</dbReference>
<dbReference type="SMART" id="SM00345">
    <property type="entry name" value="HTH_GNTR"/>
    <property type="match status" value="1"/>
</dbReference>
<evidence type="ECO:0000313" key="8">
    <source>
        <dbReference type="Proteomes" id="UP000186895"/>
    </source>
</evidence>
<dbReference type="PANTHER" id="PTHR46577:SF1">
    <property type="entry name" value="HTH-TYPE TRANSCRIPTIONAL REGULATORY PROTEIN GABR"/>
    <property type="match status" value="1"/>
</dbReference>
<evidence type="ECO:0000256" key="5">
    <source>
        <dbReference type="ARBA" id="ARBA00023163"/>
    </source>
</evidence>
<dbReference type="InterPro" id="IPR051446">
    <property type="entry name" value="HTH_trans_reg/aminotransferase"/>
</dbReference>
<dbReference type="CDD" id="cd00609">
    <property type="entry name" value="AAT_like"/>
    <property type="match status" value="1"/>
</dbReference>
<dbReference type="Pfam" id="PF00155">
    <property type="entry name" value="Aminotran_1_2"/>
    <property type="match status" value="1"/>
</dbReference>